<proteinExistence type="predicted"/>
<sequence>MSNFANRGGRGRGRGGPPLQSSPGPRSPAGPGGSGQRAPYSQSQTPDFEVYSANTPPILPPHLLPSDTSHNQLIKSFSSVAHDPARPLRPGYGTLGIPGNVRANFFAMKLPKGPIYDYDVKIEPQASRRESGRLLEQLEKEKSFQPYVLSIAHDTSRRLVSAKRLPQPFSVPIKLQWEDEKQPRDKAKTYTVSLTLTGVLDPKDMANHIEGKVEARNYEVAPLVSALNLVLQRSASKNGARVGKNKYFFKDLPRFQLGGCLEAWQGYFVSVRPSFKRLLVNVNVCMSAFVRPGPLSEALFEFNKNSRGAMPTLPKDIIRSIKLKLTHLGYNKKLDSIGTKTPRNMTFQCEEFGGEISVESYFRKKYNITLLHASDLPVVNVGTKKDPRWVPPELCEILPGSLFLGKLDARATQQMIKVACRPPRTNGESIVQQGFPTLGLTSSFGTASANEFGIEVEKDMAVVPYRILPPPQLSYRAKQGTGLDNARINQASWNLLDVKFHQAAKVASWWIFPVRDGANALQGPQDPRLQSLVKGFAAKLANCGLAVPQGMPRLLKPAVLPNPQNDPQRVQAIAVIREILSQSVQEFGKPSFVLVLLENRDNYIYPAIKRIGDVELGINTIHMQLSKALEERKQDQYFSNVALKVNTKLGGLNHLLDANAMKWLTKKRTMLVGADVTHRGPGSREGTPSIAALVASYDNKFVQFPASLRLQTSARGSRPKEMIDDLETMFVERLQLFQKKSKALPERIILFRDGVSEGQFDAVLREELPLIFKSYQRFTNPNDPTKPYRPQLSIIICGKRHHAKLFATNSSEATKNGNTRPGTVVDKGITAVFDFDFHLQAHAGLQGHVKGTHYTVVYDESRISADEIQQGINHTSYLYARATKAVSLIPPAYYADLACERARMYLNNLFVDDASSATGSSGKLDREQEQEKVFQAALRAWGNGLHPSMEESMFYI</sequence>
<accession>A0ACD3APY0</accession>
<dbReference type="EMBL" id="ML208379">
    <property type="protein sequence ID" value="TFK67324.1"/>
    <property type="molecule type" value="Genomic_DNA"/>
</dbReference>
<organism evidence="1 2">
    <name type="scientific">Pluteus cervinus</name>
    <dbReference type="NCBI Taxonomy" id="181527"/>
    <lineage>
        <taxon>Eukaryota</taxon>
        <taxon>Fungi</taxon>
        <taxon>Dikarya</taxon>
        <taxon>Basidiomycota</taxon>
        <taxon>Agaricomycotina</taxon>
        <taxon>Agaricomycetes</taxon>
        <taxon>Agaricomycetidae</taxon>
        <taxon>Agaricales</taxon>
        <taxon>Pluteineae</taxon>
        <taxon>Pluteaceae</taxon>
        <taxon>Pluteus</taxon>
    </lineage>
</organism>
<protein>
    <submittedName>
        <fullName evidence="1">Argonaute-like protein</fullName>
    </submittedName>
</protein>
<name>A0ACD3APY0_9AGAR</name>
<evidence type="ECO:0000313" key="2">
    <source>
        <dbReference type="Proteomes" id="UP000308600"/>
    </source>
</evidence>
<dbReference type="Proteomes" id="UP000308600">
    <property type="component" value="Unassembled WGS sequence"/>
</dbReference>
<keyword evidence="2" id="KW-1185">Reference proteome</keyword>
<gene>
    <name evidence="1" type="ORF">BDN72DRAFT_843269</name>
</gene>
<reference evidence="1 2" key="1">
    <citation type="journal article" date="2019" name="Nat. Ecol. Evol.">
        <title>Megaphylogeny resolves global patterns of mushroom evolution.</title>
        <authorList>
            <person name="Varga T."/>
            <person name="Krizsan K."/>
            <person name="Foldi C."/>
            <person name="Dima B."/>
            <person name="Sanchez-Garcia M."/>
            <person name="Sanchez-Ramirez S."/>
            <person name="Szollosi G.J."/>
            <person name="Szarkandi J.G."/>
            <person name="Papp V."/>
            <person name="Albert L."/>
            <person name="Andreopoulos W."/>
            <person name="Angelini C."/>
            <person name="Antonin V."/>
            <person name="Barry K.W."/>
            <person name="Bougher N.L."/>
            <person name="Buchanan P."/>
            <person name="Buyck B."/>
            <person name="Bense V."/>
            <person name="Catcheside P."/>
            <person name="Chovatia M."/>
            <person name="Cooper J."/>
            <person name="Damon W."/>
            <person name="Desjardin D."/>
            <person name="Finy P."/>
            <person name="Geml J."/>
            <person name="Haridas S."/>
            <person name="Hughes K."/>
            <person name="Justo A."/>
            <person name="Karasinski D."/>
            <person name="Kautmanova I."/>
            <person name="Kiss B."/>
            <person name="Kocsube S."/>
            <person name="Kotiranta H."/>
            <person name="LaButti K.M."/>
            <person name="Lechner B.E."/>
            <person name="Liimatainen K."/>
            <person name="Lipzen A."/>
            <person name="Lukacs Z."/>
            <person name="Mihaltcheva S."/>
            <person name="Morgado L.N."/>
            <person name="Niskanen T."/>
            <person name="Noordeloos M.E."/>
            <person name="Ohm R.A."/>
            <person name="Ortiz-Santana B."/>
            <person name="Ovrebo C."/>
            <person name="Racz N."/>
            <person name="Riley R."/>
            <person name="Savchenko A."/>
            <person name="Shiryaev A."/>
            <person name="Soop K."/>
            <person name="Spirin V."/>
            <person name="Szebenyi C."/>
            <person name="Tomsovsky M."/>
            <person name="Tulloss R.E."/>
            <person name="Uehling J."/>
            <person name="Grigoriev I.V."/>
            <person name="Vagvolgyi C."/>
            <person name="Papp T."/>
            <person name="Martin F.M."/>
            <person name="Miettinen O."/>
            <person name="Hibbett D.S."/>
            <person name="Nagy L.G."/>
        </authorList>
    </citation>
    <scope>NUCLEOTIDE SEQUENCE [LARGE SCALE GENOMIC DNA]</scope>
    <source>
        <strain evidence="1 2">NL-1719</strain>
    </source>
</reference>
<evidence type="ECO:0000313" key="1">
    <source>
        <dbReference type="EMBL" id="TFK67324.1"/>
    </source>
</evidence>